<protein>
    <recommendedName>
        <fullName evidence="3">Hemolysin</fullName>
    </recommendedName>
</protein>
<accession>A0A6J5GKZ9</accession>
<evidence type="ECO:0008006" key="3">
    <source>
        <dbReference type="Google" id="ProtNLM"/>
    </source>
</evidence>
<keyword evidence="2" id="KW-1185">Reference proteome</keyword>
<sequence length="447" mass="44835">MLHFDPHLLPCLEASQSDSGSSDATTRSAVSAGTINIMDGANQKQDVASLSRDTVDTNGKVANTPDLNALLNQQADRMQAAQAAGQAVAQRIGDYADAQAKATHDPAWAEGGDKRAAMQAAGAAVVAGLGGGVGSAVAGAAGAAIGSKMAPTLNELSGSIAASNPTGDADVNKALGNIVANVVATDAGAAAGGAGAFSGSNVDLYNRQLHPDERKLAKDIADKSNGQYTQAQVEDQMRLMGMCTSGGCVPSGVAEELNGRTPTDPGAVWINTGLTNANGNPLVIQSLPQANQALQSFIMENYNSAAPGQVPSAYTYTPSPVGMDVRGTVANVAGGVSTAAGRFSAATAAAAQIPSPYSPGFTTASFAGTAVGMAADGIVQIAKPDVGQYYENSVVGIAASTISGRVPALSPAVNEAANQFNSSSWGNSIQEFINSSWSRFIGSGAGK</sequence>
<reference evidence="1 2" key="1">
    <citation type="submission" date="2020-04" db="EMBL/GenBank/DDBJ databases">
        <authorList>
            <person name="De Canck E."/>
        </authorList>
    </citation>
    <scope>NUCLEOTIDE SEQUENCE [LARGE SCALE GENOMIC DNA]</scope>
    <source>
        <strain evidence="1 2">LMG 28688</strain>
    </source>
</reference>
<dbReference type="Proteomes" id="UP000494119">
    <property type="component" value="Unassembled WGS sequence"/>
</dbReference>
<dbReference type="AlphaFoldDB" id="A0A6J5GKZ9"/>
<proteinExistence type="predicted"/>
<name>A0A6J5GKZ9_9BURK</name>
<evidence type="ECO:0000313" key="2">
    <source>
        <dbReference type="Proteomes" id="UP000494119"/>
    </source>
</evidence>
<dbReference type="EMBL" id="CADIKL010000036">
    <property type="protein sequence ID" value="CAB3802179.1"/>
    <property type="molecule type" value="Genomic_DNA"/>
</dbReference>
<gene>
    <name evidence="1" type="ORF">LMG28688_05523</name>
</gene>
<organism evidence="1 2">
    <name type="scientific">Paraburkholderia caffeinitolerans</name>
    <dbReference type="NCBI Taxonomy" id="1723730"/>
    <lineage>
        <taxon>Bacteria</taxon>
        <taxon>Pseudomonadati</taxon>
        <taxon>Pseudomonadota</taxon>
        <taxon>Betaproteobacteria</taxon>
        <taxon>Burkholderiales</taxon>
        <taxon>Burkholderiaceae</taxon>
        <taxon>Paraburkholderia</taxon>
    </lineage>
</organism>
<evidence type="ECO:0000313" key="1">
    <source>
        <dbReference type="EMBL" id="CAB3802179.1"/>
    </source>
</evidence>
<dbReference type="RefSeq" id="WP_129563812.1">
    <property type="nucleotide sequence ID" value="NZ_CADIKL010000036.1"/>
</dbReference>